<feature type="compositionally biased region" description="Acidic residues" evidence="1">
    <location>
        <begin position="72"/>
        <end position="85"/>
    </location>
</feature>
<evidence type="ECO:0000313" key="6">
    <source>
        <dbReference type="Proteomes" id="UP000215043"/>
    </source>
</evidence>
<accession>A0A099D7A4</accession>
<keyword evidence="5" id="KW-1185">Reference proteome</keyword>
<dbReference type="OrthoDB" id="3638805at2"/>
<feature type="transmembrane region" description="Helical" evidence="2">
    <location>
        <begin position="27"/>
        <end position="45"/>
    </location>
</feature>
<sequence length="187" mass="19841">MLLTVLLLLLVAAGVLVFAVATGAAQWAWLSVLLCAVAAVTLFWARVRDRRRSRTAPRHSAHGTPGVADSASPEDEGEDAEETDDSGVSLSGGDAEDSSRGAAEPDPDTEPAEQRTDAADVLLVCEADTVVFVIDERPRYHLDDCSWVGDRETLPLPVAEARELGFTPCAVCAPDSSVARLARSRVS</sequence>
<evidence type="ECO:0000256" key="2">
    <source>
        <dbReference type="SAM" id="Phobius"/>
    </source>
</evidence>
<feature type="region of interest" description="Disordered" evidence="1">
    <location>
        <begin position="54"/>
        <end position="117"/>
    </location>
</feature>
<dbReference type="EMBL" id="CP022752">
    <property type="protein sequence ID" value="ASU78232.1"/>
    <property type="molecule type" value="Genomic_DNA"/>
</dbReference>
<dbReference type="HOGENOM" id="CLU_082043_1_0_11"/>
<evidence type="ECO:0000313" key="5">
    <source>
        <dbReference type="Proteomes" id="UP000029737"/>
    </source>
</evidence>
<dbReference type="Proteomes" id="UP000029737">
    <property type="component" value="Unassembled WGS sequence"/>
</dbReference>
<dbReference type="Proteomes" id="UP000215043">
    <property type="component" value="Chromosome"/>
</dbReference>
<name>A0A099D7A4_9ACTN</name>
<gene>
    <name evidence="3" type="ORF">CDG81_07905</name>
    <name evidence="4" type="ORF">IL38_08810</name>
</gene>
<keyword evidence="2" id="KW-0812">Transmembrane</keyword>
<keyword evidence="2" id="KW-1133">Transmembrane helix</keyword>
<proteinExistence type="predicted"/>
<organism evidence="3 6">
    <name type="scientific">Actinopolyspora erythraea</name>
    <dbReference type="NCBI Taxonomy" id="414996"/>
    <lineage>
        <taxon>Bacteria</taxon>
        <taxon>Bacillati</taxon>
        <taxon>Actinomycetota</taxon>
        <taxon>Actinomycetes</taxon>
        <taxon>Actinopolysporales</taxon>
        <taxon>Actinopolysporaceae</taxon>
        <taxon>Actinopolyspora</taxon>
    </lineage>
</organism>
<evidence type="ECO:0000256" key="1">
    <source>
        <dbReference type="SAM" id="MobiDB-lite"/>
    </source>
</evidence>
<protein>
    <submittedName>
        <fullName evidence="3">Uncharacterized protein</fullName>
    </submittedName>
</protein>
<dbReference type="eggNOG" id="ENOG5032YYX">
    <property type="taxonomic scope" value="Bacteria"/>
</dbReference>
<reference evidence="3 6" key="2">
    <citation type="submission" date="2017-08" db="EMBL/GenBank/DDBJ databases">
        <title>The complete genome sequence of moderately halophilic actinomycete Actinopolyspora erythraea YIM 90600, the producer of novel erythromycin, novel actinopolysporins A-C and tubercidin.</title>
        <authorList>
            <person name="Yin M."/>
            <person name="Tang S."/>
        </authorList>
    </citation>
    <scope>NUCLEOTIDE SEQUENCE [LARGE SCALE GENOMIC DNA]</scope>
    <source>
        <strain evidence="3 6">YIM 90600</strain>
    </source>
</reference>
<evidence type="ECO:0000313" key="4">
    <source>
        <dbReference type="EMBL" id="KGI81816.1"/>
    </source>
</evidence>
<keyword evidence="2" id="KW-0472">Membrane</keyword>
<dbReference type="RefSeq" id="WP_043572021.1">
    <property type="nucleotide sequence ID" value="NZ_KN214175.1"/>
</dbReference>
<evidence type="ECO:0000313" key="3">
    <source>
        <dbReference type="EMBL" id="ASU78232.1"/>
    </source>
</evidence>
<reference evidence="4 5" key="1">
    <citation type="journal article" date="2014" name="PLoS ONE">
        <title>Identification and Characterization of a New Erythromycin Biosynthetic Gene Cluster in Actinopolyspora erythraea YIM90600, a Novel Erythronolide-Producing Halophilic Actinomycete Isolated from Salt Field.</title>
        <authorList>
            <person name="Chen D."/>
            <person name="Feng J."/>
            <person name="Huang L."/>
            <person name="Zhang Q."/>
            <person name="Wu J."/>
            <person name="Zhu X."/>
            <person name="Duan Y."/>
            <person name="Xu Z."/>
        </authorList>
    </citation>
    <scope>NUCLEOTIDE SEQUENCE [LARGE SCALE GENOMIC DNA]</scope>
    <source>
        <strain evidence="4 5">YIM90600</strain>
    </source>
</reference>
<dbReference type="EMBL" id="JPMV01000015">
    <property type="protein sequence ID" value="KGI81816.1"/>
    <property type="molecule type" value="Genomic_DNA"/>
</dbReference>
<dbReference type="AlphaFoldDB" id="A0A099D7A4"/>
<dbReference type="KEGG" id="aey:CDG81_07905"/>